<reference evidence="2" key="2">
    <citation type="submission" date="2025-09" db="UniProtKB">
        <authorList>
            <consortium name="Ensembl"/>
        </authorList>
    </citation>
    <scope>IDENTIFICATION</scope>
</reference>
<keyword evidence="3" id="KW-1185">Reference proteome</keyword>
<dbReference type="Ensembl" id="ENSMLET00000030176.1">
    <property type="protein sequence ID" value="ENSMLEP00000006920.1"/>
    <property type="gene ID" value="ENSMLEG00000027377.1"/>
</dbReference>
<name>A0A2K5XUG0_MANLE</name>
<organism evidence="2 3">
    <name type="scientific">Mandrillus leucophaeus</name>
    <name type="common">Drill</name>
    <name type="synonym">Papio leucophaeus</name>
    <dbReference type="NCBI Taxonomy" id="9568"/>
    <lineage>
        <taxon>Eukaryota</taxon>
        <taxon>Metazoa</taxon>
        <taxon>Chordata</taxon>
        <taxon>Craniata</taxon>
        <taxon>Vertebrata</taxon>
        <taxon>Euteleostomi</taxon>
        <taxon>Mammalia</taxon>
        <taxon>Eutheria</taxon>
        <taxon>Euarchontoglires</taxon>
        <taxon>Primates</taxon>
        <taxon>Haplorrhini</taxon>
        <taxon>Catarrhini</taxon>
        <taxon>Cercopithecidae</taxon>
        <taxon>Cercopithecinae</taxon>
        <taxon>Mandrillus</taxon>
    </lineage>
</organism>
<sequence>MAASTILKCLTSEETLKLCILASWRVSAMLPVSVCRLATQLSHQYPILSSTGTNESWPCLWRRITPSHLLKRSGPSWLIHLPLWLLPLWPLPPWLLLLLLLQPQLRLKPRKSRRSRTRIWDLVSLANHQKATNLASFICKTRK</sequence>
<keyword evidence="1" id="KW-1133">Transmembrane helix</keyword>
<proteinExistence type="predicted"/>
<evidence type="ECO:0000256" key="1">
    <source>
        <dbReference type="SAM" id="Phobius"/>
    </source>
</evidence>
<dbReference type="AlphaFoldDB" id="A0A2K5XUG0"/>
<accession>A0A2K5XUG0</accession>
<protein>
    <submittedName>
        <fullName evidence="2">Uncharacterized protein</fullName>
    </submittedName>
</protein>
<feature type="transmembrane region" description="Helical" evidence="1">
    <location>
        <begin position="77"/>
        <end position="101"/>
    </location>
</feature>
<evidence type="ECO:0000313" key="2">
    <source>
        <dbReference type="Ensembl" id="ENSMLEP00000006920.1"/>
    </source>
</evidence>
<dbReference type="GeneTree" id="ENSGT00390000017839"/>
<keyword evidence="1" id="KW-0472">Membrane</keyword>
<dbReference type="Proteomes" id="UP000233140">
    <property type="component" value="Unassembled WGS sequence"/>
</dbReference>
<keyword evidence="1" id="KW-0812">Transmembrane</keyword>
<evidence type="ECO:0000313" key="3">
    <source>
        <dbReference type="Proteomes" id="UP000233140"/>
    </source>
</evidence>
<reference evidence="2" key="1">
    <citation type="submission" date="2025-08" db="UniProtKB">
        <authorList>
            <consortium name="Ensembl"/>
        </authorList>
    </citation>
    <scope>IDENTIFICATION</scope>
</reference>